<gene>
    <name evidence="2" type="ORF">ABID12_000448</name>
</gene>
<reference evidence="2 3" key="1">
    <citation type="submission" date="2024-06" db="EMBL/GenBank/DDBJ databases">
        <title>Genomic Encyclopedia of Type Strains, Phase IV (KMG-IV): sequencing the most valuable type-strain genomes for metagenomic binning, comparative biology and taxonomic classification.</title>
        <authorList>
            <person name="Goeker M."/>
        </authorList>
    </citation>
    <scope>NUCLEOTIDE SEQUENCE [LARGE SCALE GENOMIC DNA]</scope>
    <source>
        <strain evidence="2 3">DSM 28102</strain>
    </source>
</reference>
<dbReference type="RefSeq" id="WP_354432928.1">
    <property type="nucleotide sequence ID" value="NZ_JBEPLY010000001.1"/>
</dbReference>
<evidence type="ECO:0000313" key="3">
    <source>
        <dbReference type="Proteomes" id="UP001549164"/>
    </source>
</evidence>
<comment type="caution">
    <text evidence="2">The sequence shown here is derived from an EMBL/GenBank/DDBJ whole genome shotgun (WGS) entry which is preliminary data.</text>
</comment>
<keyword evidence="3" id="KW-1185">Reference proteome</keyword>
<dbReference type="Pfam" id="PF09836">
    <property type="entry name" value="DUF2063"/>
    <property type="match status" value="1"/>
</dbReference>
<dbReference type="InterPro" id="IPR044922">
    <property type="entry name" value="DUF2063_N_sf"/>
</dbReference>
<accession>A0ABV2I6K2</accession>
<dbReference type="Proteomes" id="UP001549164">
    <property type="component" value="Unassembled WGS sequence"/>
</dbReference>
<proteinExistence type="predicted"/>
<feature type="domain" description="Putative DNA-binding" evidence="1">
    <location>
        <begin position="14"/>
        <end position="102"/>
    </location>
</feature>
<dbReference type="Gene3D" id="1.10.150.690">
    <property type="entry name" value="DUF2063"/>
    <property type="match status" value="1"/>
</dbReference>
<sequence>MAEPQTAQVTLDGFAIALLSPPVETAPAGVVNPHGGPAVKRFGVYRNNVAVGLKAALADIFPVTRDLVGANFFAAMAAEYIAREPPRSPVLAQYGHGFAGFIAGFAPAQELFFLADVARLERAWLDAYHALDMTPLSPEALQRCSPEALMALTLKPHPAARLLRLGSAAASIFTRVRDGSGLEGFDPTPAEIALISRPYFDVTVMTLAPGKAAFFEALMSGGTIGEAVGAGTEADPQLDPADAFSAMIGTGAFAAATSTEE</sequence>
<name>A0ABV2I6K2_9HYPH</name>
<evidence type="ECO:0000259" key="1">
    <source>
        <dbReference type="Pfam" id="PF09836"/>
    </source>
</evidence>
<dbReference type="InterPro" id="IPR018640">
    <property type="entry name" value="DUF2063"/>
</dbReference>
<dbReference type="EMBL" id="JBEPLY010000001">
    <property type="protein sequence ID" value="MET3598527.1"/>
    <property type="molecule type" value="Genomic_DNA"/>
</dbReference>
<evidence type="ECO:0000313" key="2">
    <source>
        <dbReference type="EMBL" id="MET3598527.1"/>
    </source>
</evidence>
<protein>
    <recommendedName>
        <fullName evidence="1">Putative DNA-binding domain-containing protein</fullName>
    </recommendedName>
</protein>
<organism evidence="2 3">
    <name type="scientific">Martelella mangrovi</name>
    <dbReference type="NCBI Taxonomy" id="1397477"/>
    <lineage>
        <taxon>Bacteria</taxon>
        <taxon>Pseudomonadati</taxon>
        <taxon>Pseudomonadota</taxon>
        <taxon>Alphaproteobacteria</taxon>
        <taxon>Hyphomicrobiales</taxon>
        <taxon>Aurantimonadaceae</taxon>
        <taxon>Martelella</taxon>
    </lineage>
</organism>